<evidence type="ECO:0000313" key="4">
    <source>
        <dbReference type="EMBL" id="PSK93061.1"/>
    </source>
</evidence>
<feature type="signal peptide" evidence="1">
    <location>
        <begin position="1"/>
        <end position="21"/>
    </location>
</feature>
<feature type="chain" id="PRO_5015161226" evidence="1">
    <location>
        <begin position="22"/>
        <end position="592"/>
    </location>
</feature>
<dbReference type="NCBIfam" id="TIGR04183">
    <property type="entry name" value="Por_Secre_tail"/>
    <property type="match status" value="1"/>
</dbReference>
<evidence type="ECO:0000256" key="1">
    <source>
        <dbReference type="SAM" id="SignalP"/>
    </source>
</evidence>
<dbReference type="CDD" id="cd00146">
    <property type="entry name" value="PKD"/>
    <property type="match status" value="1"/>
</dbReference>
<proteinExistence type="predicted"/>
<organism evidence="4 5">
    <name type="scientific">Taibaiella chishuiensis</name>
    <dbReference type="NCBI Taxonomy" id="1434707"/>
    <lineage>
        <taxon>Bacteria</taxon>
        <taxon>Pseudomonadati</taxon>
        <taxon>Bacteroidota</taxon>
        <taxon>Chitinophagia</taxon>
        <taxon>Chitinophagales</taxon>
        <taxon>Chitinophagaceae</taxon>
        <taxon>Taibaiella</taxon>
    </lineage>
</organism>
<dbReference type="Pfam" id="PF18911">
    <property type="entry name" value="PKD_4"/>
    <property type="match status" value="1"/>
</dbReference>
<keyword evidence="1" id="KW-0732">Signal</keyword>
<dbReference type="InterPro" id="IPR000601">
    <property type="entry name" value="PKD_dom"/>
</dbReference>
<dbReference type="PROSITE" id="PS50835">
    <property type="entry name" value="IG_LIKE"/>
    <property type="match status" value="1"/>
</dbReference>
<dbReference type="EMBL" id="PYGD01000002">
    <property type="protein sequence ID" value="PSK93061.1"/>
    <property type="molecule type" value="Genomic_DNA"/>
</dbReference>
<accession>A0A2P8D7A7</accession>
<feature type="domain" description="PKD" evidence="2">
    <location>
        <begin position="449"/>
        <end position="503"/>
    </location>
</feature>
<dbReference type="InterPro" id="IPR026444">
    <property type="entry name" value="Secre_tail"/>
</dbReference>
<dbReference type="AlphaFoldDB" id="A0A2P8D7A7"/>
<dbReference type="Gene3D" id="2.60.40.10">
    <property type="entry name" value="Immunoglobulins"/>
    <property type="match status" value="1"/>
</dbReference>
<dbReference type="Pfam" id="PF18962">
    <property type="entry name" value="Por_Secre_tail"/>
    <property type="match status" value="1"/>
</dbReference>
<dbReference type="InterPro" id="IPR007110">
    <property type="entry name" value="Ig-like_dom"/>
</dbReference>
<dbReference type="RefSeq" id="WP_106522093.1">
    <property type="nucleotide sequence ID" value="NZ_PYGD01000002.1"/>
</dbReference>
<evidence type="ECO:0000259" key="3">
    <source>
        <dbReference type="PROSITE" id="PS50835"/>
    </source>
</evidence>
<evidence type="ECO:0000259" key="2">
    <source>
        <dbReference type="PROSITE" id="PS50093"/>
    </source>
</evidence>
<dbReference type="InterPro" id="IPR022409">
    <property type="entry name" value="PKD/Chitinase_dom"/>
</dbReference>
<keyword evidence="5" id="KW-1185">Reference proteome</keyword>
<dbReference type="PROSITE" id="PS50093">
    <property type="entry name" value="PKD"/>
    <property type="match status" value="1"/>
</dbReference>
<dbReference type="InterPro" id="IPR035986">
    <property type="entry name" value="PKD_dom_sf"/>
</dbReference>
<dbReference type="SUPFAM" id="SSF49299">
    <property type="entry name" value="PKD domain"/>
    <property type="match status" value="1"/>
</dbReference>
<dbReference type="SMART" id="SM00089">
    <property type="entry name" value="PKD"/>
    <property type="match status" value="1"/>
</dbReference>
<name>A0A2P8D7A7_9BACT</name>
<comment type="caution">
    <text evidence="4">The sequence shown here is derived from an EMBL/GenBank/DDBJ whole genome shotgun (WGS) entry which is preliminary data.</text>
</comment>
<sequence length="592" mass="63456">MKKLFYLLLLTGMQALHLLHATTTPTLGQKQYRWRNNNGSETTATWRAAVNTPVTVASWNDSLRLRIELANTGSGAGAVTQTLEYSSNGGTTWTVMNNPATNAFTYRASSYVNNGAATTNQMGTGTAGTYAAGKIVTNPGTAVNLAANARTEYEWVIQPTANASPSTTYTFRSSGQQATPTVFPTLTMICAGKPEAGTIQAGSPVVACNTATTVALNGNTNGPGIGYQWQYNTGSAWTNFGSGLASESTPNITQHTLFRCVVTCSNGGDSDTTAEATIDPLPLQVNLGNDINRCLNAGASLKLDAGVFPNNPQYRWDDNSSGQMRDVSQSGVYSVRVTDQYTCTGTDTIKVTIRTNPHVALGNDTTICNKATLRLDAGPEGVSYFWSNGESTREIIINNQGSYIAFVTSNEGCIGSDTIQVTTAGELPGIQGISVQNNGQYTFKFTPVNPQYVIAYDWNFGDGSPHSTQQAPTHTYADNGNYIVVLKMQSSCGYASDSTGAVILGLNTLNIDMQELMIYPNPLRENAVIENRGALKMEQVIVYNLAGQQVYRAPADSKTRHNLQLQSLATGTYVVAIITDKGTVMRKIQLRP</sequence>
<dbReference type="Proteomes" id="UP000240572">
    <property type="component" value="Unassembled WGS sequence"/>
</dbReference>
<dbReference type="InterPro" id="IPR018187">
    <property type="entry name" value="Asp/Glu_racemase_AS_1"/>
</dbReference>
<feature type="domain" description="Ig-like" evidence="3">
    <location>
        <begin position="184"/>
        <end position="279"/>
    </location>
</feature>
<dbReference type="OrthoDB" id="614553at2"/>
<dbReference type="PROSITE" id="PS00923">
    <property type="entry name" value="ASP_GLU_RACEMASE_1"/>
    <property type="match status" value="1"/>
</dbReference>
<evidence type="ECO:0000313" key="5">
    <source>
        <dbReference type="Proteomes" id="UP000240572"/>
    </source>
</evidence>
<gene>
    <name evidence="4" type="ORF">B0I18_10230</name>
</gene>
<protein>
    <submittedName>
        <fullName evidence="4">Putative secreted protein (Por secretion system target)</fullName>
    </submittedName>
</protein>
<dbReference type="InterPro" id="IPR013783">
    <property type="entry name" value="Ig-like_fold"/>
</dbReference>
<reference evidence="4 5" key="1">
    <citation type="submission" date="2018-03" db="EMBL/GenBank/DDBJ databases">
        <title>Genomic Encyclopedia of Type Strains, Phase III (KMG-III): the genomes of soil and plant-associated and newly described type strains.</title>
        <authorList>
            <person name="Whitman W."/>
        </authorList>
    </citation>
    <scope>NUCLEOTIDE SEQUENCE [LARGE SCALE GENOMIC DNA]</scope>
    <source>
        <strain evidence="4 5">CGMCC 1.12700</strain>
    </source>
</reference>